<dbReference type="PANTHER" id="PTHR35093:SF8">
    <property type="entry name" value="OUTER MEMBRANE PROTEIN NMB0088-RELATED"/>
    <property type="match status" value="1"/>
</dbReference>
<evidence type="ECO:0000256" key="2">
    <source>
        <dbReference type="ARBA" id="ARBA00008163"/>
    </source>
</evidence>
<evidence type="ECO:0000256" key="6">
    <source>
        <dbReference type="ARBA" id="ARBA00023136"/>
    </source>
</evidence>
<organism evidence="8 9">
    <name type="scientific">Campylobacter concisus</name>
    <dbReference type="NCBI Taxonomy" id="199"/>
    <lineage>
        <taxon>Bacteria</taxon>
        <taxon>Pseudomonadati</taxon>
        <taxon>Campylobacterota</taxon>
        <taxon>Epsilonproteobacteria</taxon>
        <taxon>Campylobacterales</taxon>
        <taxon>Campylobacteraceae</taxon>
        <taxon>Campylobacter</taxon>
    </lineage>
</organism>
<dbReference type="GO" id="GO:0015483">
    <property type="term" value="F:long-chain fatty acid transporting porin activity"/>
    <property type="evidence" value="ECO:0007669"/>
    <property type="project" value="TreeGrafter"/>
</dbReference>
<evidence type="ECO:0000313" key="8">
    <source>
        <dbReference type="EMBL" id="OUT07444.1"/>
    </source>
</evidence>
<evidence type="ECO:0000256" key="5">
    <source>
        <dbReference type="ARBA" id="ARBA00022729"/>
    </source>
</evidence>
<dbReference type="AlphaFoldDB" id="A0A1Y5MJ83"/>
<name>A0A1Y5MJ83_9BACT</name>
<reference evidence="8 9" key="1">
    <citation type="submission" date="2017-04" db="EMBL/GenBank/DDBJ databases">
        <title>Complete genome of Campylobacter concisus ATCC 33237T and draft genomes for an additional eight well characterized C. concisus strains.</title>
        <authorList>
            <person name="Cornelius A.J."/>
            <person name="Miller W.G."/>
            <person name="Lastovica A.J."/>
            <person name="On S.L."/>
            <person name="French N.P."/>
            <person name="Vandenberg O."/>
            <person name="Biggs P.J."/>
        </authorList>
    </citation>
    <scope>NUCLEOTIDE SEQUENCE [LARGE SCALE GENOMIC DNA]</scope>
    <source>
        <strain evidence="8 9">CCUG 19995</strain>
    </source>
</reference>
<dbReference type="InterPro" id="IPR005017">
    <property type="entry name" value="OMPP1/FadL/TodX"/>
</dbReference>
<evidence type="ECO:0000313" key="9">
    <source>
        <dbReference type="Proteomes" id="UP000196317"/>
    </source>
</evidence>
<keyword evidence="3" id="KW-1134">Transmembrane beta strand</keyword>
<keyword evidence="4" id="KW-0812">Transmembrane</keyword>
<dbReference type="PANTHER" id="PTHR35093">
    <property type="entry name" value="OUTER MEMBRANE PROTEIN NMB0088-RELATED"/>
    <property type="match status" value="1"/>
</dbReference>
<dbReference type="RefSeq" id="WP_087583416.1">
    <property type="nucleotide sequence ID" value="NZ_NDYN01000006.1"/>
</dbReference>
<keyword evidence="6" id="KW-0472">Membrane</keyword>
<evidence type="ECO:0000256" key="7">
    <source>
        <dbReference type="ARBA" id="ARBA00023237"/>
    </source>
</evidence>
<dbReference type="Gene3D" id="2.40.160.60">
    <property type="entry name" value="Outer membrane protein transport protein (OMPP1/FadL/TodX)"/>
    <property type="match status" value="1"/>
</dbReference>
<evidence type="ECO:0000256" key="3">
    <source>
        <dbReference type="ARBA" id="ARBA00022452"/>
    </source>
</evidence>
<proteinExistence type="inferred from homology"/>
<gene>
    <name evidence="8" type="ORF">B9N65_07450</name>
</gene>
<dbReference type="Pfam" id="PF03349">
    <property type="entry name" value="Toluene_X"/>
    <property type="match status" value="1"/>
</dbReference>
<dbReference type="GO" id="GO:0009279">
    <property type="term" value="C:cell outer membrane"/>
    <property type="evidence" value="ECO:0007669"/>
    <property type="project" value="UniProtKB-SubCell"/>
</dbReference>
<dbReference type="Proteomes" id="UP000196317">
    <property type="component" value="Unassembled WGS sequence"/>
</dbReference>
<dbReference type="SUPFAM" id="SSF56935">
    <property type="entry name" value="Porins"/>
    <property type="match status" value="1"/>
</dbReference>
<keyword evidence="5" id="KW-0732">Signal</keyword>
<comment type="similarity">
    <text evidence="2">Belongs to the OmpP1/FadL family.</text>
</comment>
<evidence type="ECO:0000256" key="1">
    <source>
        <dbReference type="ARBA" id="ARBA00004571"/>
    </source>
</evidence>
<dbReference type="EMBL" id="NDYN01000006">
    <property type="protein sequence ID" value="OUT07444.1"/>
    <property type="molecule type" value="Genomic_DNA"/>
</dbReference>
<sequence length="417" mass="46255">MKRVLLSIIATCSLLNAGGYKVPEQSADSLGLAASNVAFSFGADAAYFNPANMMFLDGLHHFESTLGWFHINSIDFKSDGGKSYSSEKFDSLAGTFSFVTPEIYENWRFGLALAVPAAVGISWEDPETAFTGKRFKLQVVELNPTVAYRINDKLAIALGARGVYSKGKIASDFGRFGYREIQGDGINYGYNVALTYRPIEDLSFAVTYRSKVNLELKGSADADFNGALAPISYHGKTRVEIPLPAQLVLATGYKFSDFTLLLAFERTYWSKFKDYDFEYDDKTAAHSHPILGRYFKAFMDDPVVKNAKDTNTYRIGLAYDVNEKLRLMAGFSYDEDITSSEHTGLELPNTTSQAYSFGANYKFTPNLELGLGYLYQHRDKKRATGIKNGTRNGTGSMSGEFDASSVQITAMTFKYSF</sequence>
<comment type="caution">
    <text evidence="8">The sequence shown here is derived from an EMBL/GenBank/DDBJ whole genome shotgun (WGS) entry which is preliminary data.</text>
</comment>
<comment type="subcellular location">
    <subcellularLocation>
        <location evidence="1">Cell outer membrane</location>
        <topology evidence="1">Multi-pass membrane protein</topology>
    </subcellularLocation>
</comment>
<evidence type="ECO:0000256" key="4">
    <source>
        <dbReference type="ARBA" id="ARBA00022692"/>
    </source>
</evidence>
<keyword evidence="7" id="KW-0998">Cell outer membrane</keyword>
<accession>A0A1Y5MJ83</accession>
<protein>
    <submittedName>
        <fullName evidence="8">Transporter</fullName>
    </submittedName>
</protein>